<keyword evidence="2" id="KW-1185">Reference proteome</keyword>
<dbReference type="Proteomes" id="UP000007264">
    <property type="component" value="Unassembled WGS sequence"/>
</dbReference>
<dbReference type="KEGG" id="csl:COCSUDRAFT_33316"/>
<comment type="caution">
    <text evidence="1">The sequence shown here is derived from an EMBL/GenBank/DDBJ whole genome shotgun (WGS) entry which is preliminary data.</text>
</comment>
<organism evidence="1 2">
    <name type="scientific">Coccomyxa subellipsoidea (strain C-169)</name>
    <name type="common">Green microalga</name>
    <dbReference type="NCBI Taxonomy" id="574566"/>
    <lineage>
        <taxon>Eukaryota</taxon>
        <taxon>Viridiplantae</taxon>
        <taxon>Chlorophyta</taxon>
        <taxon>core chlorophytes</taxon>
        <taxon>Trebouxiophyceae</taxon>
        <taxon>Trebouxiophyceae incertae sedis</taxon>
        <taxon>Coccomyxaceae</taxon>
        <taxon>Coccomyxa</taxon>
        <taxon>Coccomyxa subellipsoidea</taxon>
    </lineage>
</organism>
<dbReference type="GeneID" id="17040917"/>
<evidence type="ECO:0000313" key="2">
    <source>
        <dbReference type="Proteomes" id="UP000007264"/>
    </source>
</evidence>
<protein>
    <submittedName>
        <fullName evidence="1">Uncharacterized protein</fullName>
    </submittedName>
</protein>
<dbReference type="EMBL" id="AGSI01000009">
    <property type="protein sequence ID" value="EIE22557.1"/>
    <property type="molecule type" value="Genomic_DNA"/>
</dbReference>
<name>I0YVY8_COCSC</name>
<sequence>MFWANDVFLADSADPGQYRWAHCKLAACVDSIMQTPIQDWFSVLLFSIGPWRFRDNINLDLWRFWAEYDLFARVISK</sequence>
<gene>
    <name evidence="1" type="ORF">COCSUDRAFT_33316</name>
</gene>
<evidence type="ECO:0000313" key="1">
    <source>
        <dbReference type="EMBL" id="EIE22557.1"/>
    </source>
</evidence>
<reference evidence="1 2" key="1">
    <citation type="journal article" date="2012" name="Genome Biol.">
        <title>The genome of the polar eukaryotic microalga coccomyxa subellipsoidea reveals traits of cold adaptation.</title>
        <authorList>
            <person name="Blanc G."/>
            <person name="Agarkova I."/>
            <person name="Grimwood J."/>
            <person name="Kuo A."/>
            <person name="Brueggeman A."/>
            <person name="Dunigan D."/>
            <person name="Gurnon J."/>
            <person name="Ladunga I."/>
            <person name="Lindquist E."/>
            <person name="Lucas S."/>
            <person name="Pangilinan J."/>
            <person name="Proschold T."/>
            <person name="Salamov A."/>
            <person name="Schmutz J."/>
            <person name="Weeks D."/>
            <person name="Yamada T."/>
            <person name="Claverie J.M."/>
            <person name="Grigoriev I."/>
            <person name="Van Etten J."/>
            <person name="Lomsadze A."/>
            <person name="Borodovsky M."/>
        </authorList>
    </citation>
    <scope>NUCLEOTIDE SEQUENCE [LARGE SCALE GENOMIC DNA]</scope>
    <source>
        <strain evidence="1 2">C-169</strain>
    </source>
</reference>
<dbReference type="RefSeq" id="XP_005647101.1">
    <property type="nucleotide sequence ID" value="XM_005647044.1"/>
</dbReference>
<proteinExistence type="predicted"/>
<dbReference type="AlphaFoldDB" id="I0YVY8"/>
<accession>I0YVY8</accession>